<evidence type="ECO:0000313" key="2">
    <source>
        <dbReference type="Proteomes" id="UP000039865"/>
    </source>
</evidence>
<name>A0A078AAY7_STYLE</name>
<dbReference type="AlphaFoldDB" id="A0A078AAY7"/>
<dbReference type="Proteomes" id="UP000039865">
    <property type="component" value="Unassembled WGS sequence"/>
</dbReference>
<sequence>MKSPQIQQLQSISRKDISKFFQENKFARYLIYGVIAVKAYTIYDKMKQIVAISNVYDQILEDERRNFRNQFKNQDMVQDLITRRILMENQFNDDENDLQQGVKYNPDYRKSNF</sequence>
<keyword evidence="2" id="KW-1185">Reference proteome</keyword>
<protein>
    <submittedName>
        <fullName evidence="1">Uncharacterized protein</fullName>
    </submittedName>
</protein>
<dbReference type="InParanoid" id="A0A078AAY7"/>
<organism evidence="1 2">
    <name type="scientific">Stylonychia lemnae</name>
    <name type="common">Ciliate</name>
    <dbReference type="NCBI Taxonomy" id="5949"/>
    <lineage>
        <taxon>Eukaryota</taxon>
        <taxon>Sar</taxon>
        <taxon>Alveolata</taxon>
        <taxon>Ciliophora</taxon>
        <taxon>Intramacronucleata</taxon>
        <taxon>Spirotrichea</taxon>
        <taxon>Stichotrichia</taxon>
        <taxon>Sporadotrichida</taxon>
        <taxon>Oxytrichidae</taxon>
        <taxon>Stylonychinae</taxon>
        <taxon>Stylonychia</taxon>
    </lineage>
</organism>
<proteinExistence type="predicted"/>
<gene>
    <name evidence="1" type="primary">Contig5563.g5952</name>
    <name evidence="1" type="ORF">STYLEM_8408</name>
</gene>
<dbReference type="OrthoDB" id="10422539at2759"/>
<accession>A0A078AAY7</accession>
<evidence type="ECO:0000313" key="1">
    <source>
        <dbReference type="EMBL" id="CDW79420.1"/>
    </source>
</evidence>
<reference evidence="1 2" key="1">
    <citation type="submission" date="2014-06" db="EMBL/GenBank/DDBJ databases">
        <authorList>
            <person name="Swart Estienne"/>
        </authorList>
    </citation>
    <scope>NUCLEOTIDE SEQUENCE [LARGE SCALE GENOMIC DNA]</scope>
    <source>
        <strain evidence="1 2">130c</strain>
    </source>
</reference>
<dbReference type="EMBL" id="CCKQ01007982">
    <property type="protein sequence ID" value="CDW79420.1"/>
    <property type="molecule type" value="Genomic_DNA"/>
</dbReference>